<dbReference type="InterPro" id="IPR025257">
    <property type="entry name" value="MINDY-3/4_CD"/>
</dbReference>
<comment type="caution">
    <text evidence="11">The sequence shown here is derived from an EMBL/GenBank/DDBJ whole genome shotgun (WGS) entry which is preliminary data.</text>
</comment>
<comment type="function">
    <text evidence="2 8">Hydrolase that can remove 'Lys-48'-linked conjugated ubiquitin from proteins.</text>
</comment>
<dbReference type="Pfam" id="PF13898">
    <property type="entry name" value="MINDY-3_4_CD"/>
    <property type="match status" value="1"/>
</dbReference>
<keyword evidence="7 8" id="KW-0788">Thiol protease</keyword>
<evidence type="ECO:0000259" key="10">
    <source>
        <dbReference type="PROSITE" id="PS50222"/>
    </source>
</evidence>
<dbReference type="InterPro" id="IPR002048">
    <property type="entry name" value="EF_hand_dom"/>
</dbReference>
<dbReference type="GO" id="GO:1990380">
    <property type="term" value="F:K48-linked deubiquitinase activity"/>
    <property type="evidence" value="ECO:0007669"/>
    <property type="project" value="UniProtKB-UniRule"/>
</dbReference>
<dbReference type="EMBL" id="NEDP02002403">
    <property type="protein sequence ID" value="OWF51042.1"/>
    <property type="molecule type" value="Genomic_DNA"/>
</dbReference>
<dbReference type="PANTHER" id="PTHR12473">
    <property type="entry name" value="UBIQUITIN CARBOXYL-TERMINAL HYDROLASE MINDY-4-RELATED"/>
    <property type="match status" value="1"/>
</dbReference>
<feature type="domain" description="EF-hand" evidence="10">
    <location>
        <begin position="308"/>
        <end position="343"/>
    </location>
</feature>
<evidence type="ECO:0000256" key="6">
    <source>
        <dbReference type="ARBA" id="ARBA00022801"/>
    </source>
</evidence>
<protein>
    <recommendedName>
        <fullName evidence="8">Ubiquitin carboxyl-terminal hydrolase MINDY</fullName>
        <ecNumber evidence="8">3.4.19.12</ecNumber>
    </recommendedName>
</protein>
<keyword evidence="6 8" id="KW-0378">Hydrolase</keyword>
<evidence type="ECO:0000256" key="2">
    <source>
        <dbReference type="ARBA" id="ARBA00002107"/>
    </source>
</evidence>
<evidence type="ECO:0000256" key="7">
    <source>
        <dbReference type="ARBA" id="ARBA00022807"/>
    </source>
</evidence>
<comment type="similarity">
    <text evidence="3 8">Belongs to the MINDY deubiquitinase family. FAM188 subfamily.</text>
</comment>
<dbReference type="STRING" id="6573.A0A210QQN3"/>
<dbReference type="PROSITE" id="PS50222">
    <property type="entry name" value="EF_HAND_2"/>
    <property type="match status" value="1"/>
</dbReference>
<accession>A0A210QQN3</accession>
<dbReference type="Gene3D" id="1.10.238.10">
    <property type="entry name" value="EF-hand"/>
    <property type="match status" value="1"/>
</dbReference>
<gene>
    <name evidence="11" type="ORF">KP79_PYT19576</name>
</gene>
<organism evidence="11 12">
    <name type="scientific">Mizuhopecten yessoensis</name>
    <name type="common">Japanese scallop</name>
    <name type="synonym">Patinopecten yessoensis</name>
    <dbReference type="NCBI Taxonomy" id="6573"/>
    <lineage>
        <taxon>Eukaryota</taxon>
        <taxon>Metazoa</taxon>
        <taxon>Spiralia</taxon>
        <taxon>Lophotrochozoa</taxon>
        <taxon>Mollusca</taxon>
        <taxon>Bivalvia</taxon>
        <taxon>Autobranchia</taxon>
        <taxon>Pteriomorphia</taxon>
        <taxon>Pectinida</taxon>
        <taxon>Pectinoidea</taxon>
        <taxon>Pectinidae</taxon>
        <taxon>Mizuhopecten</taxon>
    </lineage>
</organism>
<feature type="compositionally biased region" description="Polar residues" evidence="9">
    <location>
        <begin position="113"/>
        <end position="131"/>
    </location>
</feature>
<evidence type="ECO:0000256" key="5">
    <source>
        <dbReference type="ARBA" id="ARBA00022786"/>
    </source>
</evidence>
<dbReference type="SMART" id="SM01174">
    <property type="entry name" value="DUF4205"/>
    <property type="match status" value="1"/>
</dbReference>
<reference evidence="11 12" key="1">
    <citation type="journal article" date="2017" name="Nat. Ecol. Evol.">
        <title>Scallop genome provides insights into evolution of bilaterian karyotype and development.</title>
        <authorList>
            <person name="Wang S."/>
            <person name="Zhang J."/>
            <person name="Jiao W."/>
            <person name="Li J."/>
            <person name="Xun X."/>
            <person name="Sun Y."/>
            <person name="Guo X."/>
            <person name="Huan P."/>
            <person name="Dong B."/>
            <person name="Zhang L."/>
            <person name="Hu X."/>
            <person name="Sun X."/>
            <person name="Wang J."/>
            <person name="Zhao C."/>
            <person name="Wang Y."/>
            <person name="Wang D."/>
            <person name="Huang X."/>
            <person name="Wang R."/>
            <person name="Lv J."/>
            <person name="Li Y."/>
            <person name="Zhang Z."/>
            <person name="Liu B."/>
            <person name="Lu W."/>
            <person name="Hui Y."/>
            <person name="Liang J."/>
            <person name="Zhou Z."/>
            <person name="Hou R."/>
            <person name="Li X."/>
            <person name="Liu Y."/>
            <person name="Li H."/>
            <person name="Ning X."/>
            <person name="Lin Y."/>
            <person name="Zhao L."/>
            <person name="Xing Q."/>
            <person name="Dou J."/>
            <person name="Li Y."/>
            <person name="Mao J."/>
            <person name="Guo H."/>
            <person name="Dou H."/>
            <person name="Li T."/>
            <person name="Mu C."/>
            <person name="Jiang W."/>
            <person name="Fu Q."/>
            <person name="Fu X."/>
            <person name="Miao Y."/>
            <person name="Liu J."/>
            <person name="Yu Q."/>
            <person name="Li R."/>
            <person name="Liao H."/>
            <person name="Li X."/>
            <person name="Kong Y."/>
            <person name="Jiang Z."/>
            <person name="Chourrout D."/>
            <person name="Li R."/>
            <person name="Bao Z."/>
        </authorList>
    </citation>
    <scope>NUCLEOTIDE SEQUENCE [LARGE SCALE GENOMIC DNA]</scope>
    <source>
        <strain evidence="11 12">PY_sf001</strain>
    </source>
</reference>
<dbReference type="GO" id="GO:0004843">
    <property type="term" value="F:cysteine-type deubiquitinase activity"/>
    <property type="evidence" value="ECO:0007669"/>
    <property type="project" value="UniProtKB-UniRule"/>
</dbReference>
<keyword evidence="4 8" id="KW-0645">Protease</keyword>
<proteinExistence type="inferred from homology"/>
<evidence type="ECO:0000256" key="3">
    <source>
        <dbReference type="ARBA" id="ARBA00011074"/>
    </source>
</evidence>
<evidence type="ECO:0000256" key="4">
    <source>
        <dbReference type="ARBA" id="ARBA00022670"/>
    </source>
</evidence>
<keyword evidence="12" id="KW-1185">Reference proteome</keyword>
<dbReference type="Proteomes" id="UP000242188">
    <property type="component" value="Unassembled WGS sequence"/>
</dbReference>
<evidence type="ECO:0000256" key="8">
    <source>
        <dbReference type="RuleBase" id="RU367088"/>
    </source>
</evidence>
<dbReference type="InterPro" id="IPR011992">
    <property type="entry name" value="EF-hand-dom_pair"/>
</dbReference>
<name>A0A210QQN3_MIZYE</name>
<dbReference type="SUPFAM" id="SSF47473">
    <property type="entry name" value="EF-hand"/>
    <property type="match status" value="1"/>
</dbReference>
<evidence type="ECO:0000256" key="9">
    <source>
        <dbReference type="SAM" id="MobiDB-lite"/>
    </source>
</evidence>
<dbReference type="GO" id="GO:0071108">
    <property type="term" value="P:protein K48-linked deubiquitination"/>
    <property type="evidence" value="ECO:0007669"/>
    <property type="project" value="InterPro"/>
</dbReference>
<dbReference type="AlphaFoldDB" id="A0A210QQN3"/>
<dbReference type="EC" id="3.4.19.12" evidence="8"/>
<dbReference type="GO" id="GO:0006508">
    <property type="term" value="P:proteolysis"/>
    <property type="evidence" value="ECO:0007669"/>
    <property type="project" value="UniProtKB-KW"/>
</dbReference>
<evidence type="ECO:0000313" key="12">
    <source>
        <dbReference type="Proteomes" id="UP000242188"/>
    </source>
</evidence>
<keyword evidence="5 8" id="KW-0833">Ubl conjugation pathway</keyword>
<feature type="compositionally biased region" description="Basic and acidic residues" evidence="9">
    <location>
        <begin position="134"/>
        <end position="151"/>
    </location>
</feature>
<comment type="catalytic activity">
    <reaction evidence="1 8">
        <text>Thiol-dependent hydrolysis of ester, thioester, amide, peptide and isopeptide bonds formed by the C-terminal Gly of ubiquitin (a 76-residue protein attached to proteins as an intracellular targeting signal).</text>
        <dbReference type="EC" id="3.4.19.12"/>
    </reaction>
</comment>
<sequence>MATTPVKLDVQSVQDIRNLLWGSGLKDEIFARWTQGFVFSEDEPTALVQHEGGPCAVIAPVQAYVLKVALFNDNPHKEISSVTEEQAKDILCTALTEILIDVASGTYRVVSLDNSSSEQNPSNTQGASTSDAGAKQEEEGERSPKRPRMDEDIFHSRLRCTECEDEDALRTCMKSRIPDFTDEFGVLLHLYSVILTKGIEQIKNEVEDPGESLIDSIHGHGSQSLINLLLSGKAVTNVWDNDKEVCGLKLHGIHRQATIGFLTLLEHMRYCKVGWYLKNPRYPLWLLGSETHLTVMFSKEENLVVRESPHLTAKQIFQSFDPEGNGFISTIQLADLMSALNLVSEKEYVDIMTTKLDAESLGIITMHCFMEEFYPGESNTDTPRSFTLYHYNGLARSCIENKVRYQSGRATIPEELDVQVITDVSTMKMCLETKWPTIEVTWDSDHIPSLN</sequence>
<feature type="region of interest" description="Disordered" evidence="9">
    <location>
        <begin position="113"/>
        <end position="151"/>
    </location>
</feature>
<dbReference type="GO" id="GO:0005509">
    <property type="term" value="F:calcium ion binding"/>
    <property type="evidence" value="ECO:0007669"/>
    <property type="project" value="InterPro"/>
</dbReference>
<dbReference type="InterPro" id="IPR039785">
    <property type="entry name" value="MINY3/4"/>
</dbReference>
<evidence type="ECO:0000256" key="1">
    <source>
        <dbReference type="ARBA" id="ARBA00000707"/>
    </source>
</evidence>
<evidence type="ECO:0000313" key="11">
    <source>
        <dbReference type="EMBL" id="OWF51042.1"/>
    </source>
</evidence>
<dbReference type="PANTHER" id="PTHR12473:SF17">
    <property type="entry name" value="UBIQUITIN CARBOXYL-TERMINAL HYDROLASE MINDY-3"/>
    <property type="match status" value="1"/>
</dbReference>
<dbReference type="OrthoDB" id="9981542at2759"/>